<dbReference type="KEGG" id="pdp:PDIP_07730"/>
<dbReference type="GeneID" id="26229096"/>
<dbReference type="RefSeq" id="XP_014538158.1">
    <property type="nucleotide sequence ID" value="XM_014682672.1"/>
</dbReference>
<organism evidence="1 2">
    <name type="scientific">Penicillium digitatum</name>
    <name type="common">Green mold</name>
    <dbReference type="NCBI Taxonomy" id="36651"/>
    <lineage>
        <taxon>Eukaryota</taxon>
        <taxon>Fungi</taxon>
        <taxon>Dikarya</taxon>
        <taxon>Ascomycota</taxon>
        <taxon>Pezizomycotina</taxon>
        <taxon>Eurotiomycetes</taxon>
        <taxon>Eurotiomycetidae</taxon>
        <taxon>Eurotiales</taxon>
        <taxon>Aspergillaceae</taxon>
        <taxon>Penicillium</taxon>
    </lineage>
</organism>
<dbReference type="AlphaFoldDB" id="A0A7T6XVR4"/>
<dbReference type="VEuPathDB" id="FungiDB:PDIP_07730"/>
<dbReference type="Proteomes" id="UP000595662">
    <property type="component" value="Chromosome 6"/>
</dbReference>
<evidence type="ECO:0000313" key="1">
    <source>
        <dbReference type="EMBL" id="QQK48043.1"/>
    </source>
</evidence>
<proteinExistence type="predicted"/>
<accession>A0A7T6XVR4</accession>
<dbReference type="EMBL" id="CP060779">
    <property type="protein sequence ID" value="QQK48043.1"/>
    <property type="molecule type" value="Genomic_DNA"/>
</dbReference>
<protein>
    <submittedName>
        <fullName evidence="1">Uncharacterized protein</fullName>
    </submittedName>
</protein>
<gene>
    <name evidence="1" type="ORF">Pdw03_5678</name>
</gene>
<evidence type="ECO:0000313" key="2">
    <source>
        <dbReference type="Proteomes" id="UP000595662"/>
    </source>
</evidence>
<sequence length="128" mass="13200">MTQAIVHLLSSLDFGEVGSLLGSSVGGLDSIIRKLKHAEPSPQNVFSLTHPTLLGLLSGLDLSTVPSLVGNVVAMPPSVSKLKSKIPNITGADFIAVKTEKKASVRLIKVDGTAIDSVPSCTKGALSL</sequence>
<reference evidence="1 2" key="1">
    <citation type="submission" date="2020-08" db="EMBL/GenBank/DDBJ databases">
        <title>The completed genome sequence of the pathogenic ascomycete fungus Penicillium digitatum.</title>
        <authorList>
            <person name="Wang M."/>
        </authorList>
    </citation>
    <scope>NUCLEOTIDE SEQUENCE [LARGE SCALE GENOMIC DNA]</scope>
    <source>
        <strain evidence="1 2">PdW03</strain>
    </source>
</reference>
<name>A0A7T6XVR4_PENDI</name>